<evidence type="ECO:0000313" key="16">
    <source>
        <dbReference type="EMBL" id="MDE1202056.1"/>
    </source>
</evidence>
<dbReference type="SUPFAM" id="SSF51735">
    <property type="entry name" value="NAD(P)-binding Rossmann-fold domains"/>
    <property type="match status" value="1"/>
</dbReference>
<dbReference type="Gene3D" id="3.30.360.10">
    <property type="entry name" value="Dihydrodipicolinate Reductase, domain 2"/>
    <property type="match status" value="1"/>
</dbReference>
<dbReference type="NCBIfam" id="TIGR00036">
    <property type="entry name" value="dapB"/>
    <property type="match status" value="1"/>
</dbReference>
<dbReference type="Proteomes" id="UP001296643">
    <property type="component" value="Unassembled WGS sequence"/>
</dbReference>
<organism evidence="16 30">
    <name type="scientific">Mediterraneibacter gnavus</name>
    <name type="common">Ruminococcus gnavus</name>
    <dbReference type="NCBI Taxonomy" id="33038"/>
    <lineage>
        <taxon>Bacteria</taxon>
        <taxon>Bacillati</taxon>
        <taxon>Bacillota</taxon>
        <taxon>Clostridia</taxon>
        <taxon>Lachnospirales</taxon>
        <taxon>Lachnospiraceae</taxon>
        <taxon>Mediterraneibacter</taxon>
    </lineage>
</organism>
<dbReference type="EMBL" id="JAAIRY010000001">
    <property type="protein sequence ID" value="NSI63722.1"/>
    <property type="molecule type" value="Genomic_DNA"/>
</dbReference>
<comment type="function">
    <text evidence="9">Catalyzes the conversion of 4-hydroxy-tetrahydrodipicolinate (HTPA) to tetrahydrodipicolinate.</text>
</comment>
<dbReference type="GO" id="GO:0016726">
    <property type="term" value="F:oxidoreductase activity, acting on CH or CH2 groups, NAD or NADP as acceptor"/>
    <property type="evidence" value="ECO:0007669"/>
    <property type="project" value="UniProtKB-UniRule"/>
</dbReference>
<dbReference type="Proteomes" id="UP000260808">
    <property type="component" value="Unassembled WGS sequence"/>
</dbReference>
<comment type="subcellular location">
    <subcellularLocation>
        <location evidence="9">Cytoplasm</location>
    </subcellularLocation>
</comment>
<dbReference type="Pfam" id="PF05173">
    <property type="entry name" value="DapB_C"/>
    <property type="match status" value="1"/>
</dbReference>
<evidence type="ECO:0000313" key="19">
    <source>
        <dbReference type="EMBL" id="NSI63722.1"/>
    </source>
</evidence>
<keyword evidence="4 9" id="KW-0521">NADP</keyword>
<dbReference type="Proteomes" id="UP001296581">
    <property type="component" value="Unassembled WGS sequence"/>
</dbReference>
<evidence type="ECO:0000256" key="8">
    <source>
        <dbReference type="ARBA" id="ARBA00023154"/>
    </source>
</evidence>
<evidence type="ECO:0000313" key="22">
    <source>
        <dbReference type="EMBL" id="RGT41164.1"/>
    </source>
</evidence>
<dbReference type="GO" id="GO:0008839">
    <property type="term" value="F:4-hydroxy-tetrahydrodipicolinate reductase"/>
    <property type="evidence" value="ECO:0007669"/>
    <property type="project" value="UniProtKB-UniRule"/>
</dbReference>
<dbReference type="STRING" id="33038.GCA_900067245_00710"/>
<evidence type="ECO:0000313" key="21">
    <source>
        <dbReference type="EMBL" id="RGQ71459.1"/>
    </source>
</evidence>
<dbReference type="PIRSF" id="PIRSF000161">
    <property type="entry name" value="DHPR"/>
    <property type="match status" value="1"/>
</dbReference>
<feature type="binding site" evidence="9">
    <location>
        <begin position="8"/>
        <end position="13"/>
    </location>
    <ligand>
        <name>NAD(+)</name>
        <dbReference type="ChEBI" id="CHEBI:57540"/>
    </ligand>
</feature>
<evidence type="ECO:0000313" key="30">
    <source>
        <dbReference type="Proteomes" id="UP001149331"/>
    </source>
</evidence>
<feature type="binding site" evidence="9">
    <location>
        <begin position="153"/>
        <end position="154"/>
    </location>
    <ligand>
        <name>(S)-2,3,4,5-tetrahydrodipicolinate</name>
        <dbReference type="ChEBI" id="CHEBI:16845"/>
    </ligand>
</feature>
<dbReference type="GeneID" id="57435373"/>
<dbReference type="GO" id="GO:0050661">
    <property type="term" value="F:NADP binding"/>
    <property type="evidence" value="ECO:0007669"/>
    <property type="project" value="UniProtKB-UniRule"/>
</dbReference>
<dbReference type="EMBL" id="QRLN01000004">
    <property type="protein sequence ID" value="RHJ14686.1"/>
    <property type="molecule type" value="Genomic_DNA"/>
</dbReference>
<dbReference type="EMBL" id="JAPRAY010000007">
    <property type="protein sequence ID" value="MCZ0667150.1"/>
    <property type="molecule type" value="Genomic_DNA"/>
</dbReference>
<comment type="catalytic activity">
    <reaction evidence="9">
        <text>(S)-2,3,4,5-tetrahydrodipicolinate + NAD(+) + H2O = (2S,4S)-4-hydroxy-2,3,4,5-tetrahydrodipicolinate + NADH + H(+)</text>
        <dbReference type="Rhea" id="RHEA:35323"/>
        <dbReference type="ChEBI" id="CHEBI:15377"/>
        <dbReference type="ChEBI" id="CHEBI:15378"/>
        <dbReference type="ChEBI" id="CHEBI:16845"/>
        <dbReference type="ChEBI" id="CHEBI:57540"/>
        <dbReference type="ChEBI" id="CHEBI:57945"/>
        <dbReference type="ChEBI" id="CHEBI:67139"/>
        <dbReference type="EC" id="1.17.1.8"/>
    </reaction>
</comment>
<evidence type="ECO:0000256" key="4">
    <source>
        <dbReference type="ARBA" id="ARBA00022857"/>
    </source>
</evidence>
<dbReference type="Gene3D" id="3.40.50.720">
    <property type="entry name" value="NAD(P)-binding Rossmann-like Domain"/>
    <property type="match status" value="1"/>
</dbReference>
<dbReference type="Proteomes" id="UP001297422">
    <property type="component" value="Unassembled WGS sequence"/>
</dbReference>
<feature type="binding site" evidence="9">
    <location>
        <begin position="85"/>
        <end position="87"/>
    </location>
    <ligand>
        <name>NAD(+)</name>
        <dbReference type="ChEBI" id="CHEBI:57540"/>
    </ligand>
</feature>
<evidence type="ECO:0000256" key="6">
    <source>
        <dbReference type="ARBA" id="ARBA00023002"/>
    </source>
</evidence>
<dbReference type="EMBL" id="JAJBOM010000001">
    <property type="protein sequence ID" value="MCB5617813.1"/>
    <property type="molecule type" value="Genomic_DNA"/>
</dbReference>
<evidence type="ECO:0000256" key="5">
    <source>
        <dbReference type="ARBA" id="ARBA00022915"/>
    </source>
</evidence>
<reference evidence="25 26" key="1">
    <citation type="submission" date="2018-08" db="EMBL/GenBank/DDBJ databases">
        <title>A genome reference for cultivated species of the human gut microbiota.</title>
        <authorList>
            <person name="Zou Y."/>
            <person name="Xue W."/>
            <person name="Luo G."/>
        </authorList>
    </citation>
    <scope>NUCLEOTIDE SEQUENCE [LARGE SCALE GENOMIC DNA]</scope>
    <source>
        <strain evidence="22 26">AF19-16AC</strain>
        <strain evidence="21 29">AF27-4BH</strain>
        <strain evidence="24 27">AM12-54</strain>
        <strain evidence="23 28">AM22-7AC</strain>
        <strain evidence="20 25">TF01-20-2</strain>
    </source>
</reference>
<evidence type="ECO:0000313" key="15">
    <source>
        <dbReference type="EMBL" id="MCZ0667150.1"/>
    </source>
</evidence>
<accession>A0A2N5NRW4</accession>
<dbReference type="PROSITE" id="PS01298">
    <property type="entry name" value="DAPB"/>
    <property type="match status" value="1"/>
</dbReference>
<dbReference type="EMBL" id="JAAIRV010000008">
    <property type="protein sequence ID" value="NSI57966.1"/>
    <property type="molecule type" value="Genomic_DNA"/>
</dbReference>
<evidence type="ECO:0000313" key="17">
    <source>
        <dbReference type="EMBL" id="NSI17849.1"/>
    </source>
</evidence>
<evidence type="ECO:0000256" key="1">
    <source>
        <dbReference type="ARBA" id="ARBA00006642"/>
    </source>
</evidence>
<comment type="caution">
    <text evidence="9">Was originally thought to be a dihydrodipicolinate reductase (DHDPR), catalyzing the conversion of dihydrodipicolinate to tetrahydrodipicolinate. However, it was shown in E.coli that the substrate of the enzymatic reaction is not dihydrodipicolinate (DHDP) but in fact (2S,4S)-4-hydroxy-2,3,4,5-tetrahydrodipicolinic acid (HTPA), the product released by the DapA-catalyzed reaction.</text>
</comment>
<dbReference type="Proteomes" id="UP001079535">
    <property type="component" value="Unassembled WGS sequence"/>
</dbReference>
<dbReference type="Proteomes" id="UP001296580">
    <property type="component" value="Unassembled WGS sequence"/>
</dbReference>
<dbReference type="GO" id="GO:0009089">
    <property type="term" value="P:lysine biosynthetic process via diaminopimelate"/>
    <property type="evidence" value="ECO:0007669"/>
    <property type="project" value="UniProtKB-UniRule"/>
</dbReference>
<dbReference type="InterPro" id="IPR022664">
    <property type="entry name" value="DapB_N_CS"/>
</dbReference>
<reference evidence="17" key="2">
    <citation type="journal article" date="2020" name="Cell Host Microbe">
        <title>Functional and Genomic Variation between Human-Derived Isolates of Lachnospiraceae Reveals Inter- and Intra-Species Diversity.</title>
        <authorList>
            <person name="Sorbara M.T."/>
            <person name="Littmann E.R."/>
            <person name="Fontana E."/>
            <person name="Moody T.U."/>
            <person name="Kohout C.E."/>
            <person name="Gjonbalaj M."/>
            <person name="Eaton V."/>
            <person name="Seok R."/>
            <person name="Leiner I.M."/>
            <person name="Pamer E.G."/>
        </authorList>
    </citation>
    <scope>NUCLEOTIDE SEQUENCE</scope>
    <source>
        <strain evidence="19">MSK.11.9</strain>
        <strain evidence="18">MSK.15.32</strain>
        <strain evidence="17">MSK.22.53</strain>
    </source>
</reference>
<dbReference type="EMBL" id="JAPZEG010000001">
    <property type="protein sequence ID" value="MDE1202056.1"/>
    <property type="molecule type" value="Genomic_DNA"/>
</dbReference>
<dbReference type="Proteomes" id="UP001297370">
    <property type="component" value="Unassembled WGS sequence"/>
</dbReference>
<dbReference type="EC" id="1.17.1.8" evidence="9 10"/>
<proteinExistence type="inferred from homology"/>
<evidence type="ECO:0000259" key="11">
    <source>
        <dbReference type="Pfam" id="PF01113"/>
    </source>
</evidence>
<dbReference type="InterPro" id="IPR023940">
    <property type="entry name" value="DHDPR_bac"/>
</dbReference>
<feature type="binding site" evidence="9">
    <location>
        <position position="144"/>
    </location>
    <ligand>
        <name>(S)-2,3,4,5-tetrahydrodipicolinate</name>
        <dbReference type="ChEBI" id="CHEBI:16845"/>
    </ligand>
</feature>
<dbReference type="InterPro" id="IPR000846">
    <property type="entry name" value="DapB_N"/>
</dbReference>
<sequence length="252" mass="27330">MIKIIMHGCNGKMGQVITKIAEADSKVEIVAGVDQFQGVQNPYPVFSSMEACDAEADVVIDFSNAAAVDGLLDYCVNRQLPVVLCTTGLSEAQLEKVEKAAEQTAVLKSANMSMGINLLMKLLKDAAKVLAPAGYDIELVERHHNQKVDAPSGTALALADSVNEALDHEYTYVYDRSQYRKKREEKEIGISAVRGGTIVGEHEVIFAGMDEVIEFKHTAYSRSVFGKGAVEAAKFLAGKTAGMYDMSDVIQF</sequence>
<reference evidence="13" key="4">
    <citation type="submission" date="2021-10" db="EMBL/GenBank/DDBJ databases">
        <title>Collection of gut derived symbiotic bacterial strains cultured from healthy donors.</title>
        <authorList>
            <person name="Lin H."/>
            <person name="Littmann E."/>
            <person name="Claire K."/>
            <person name="Pamer E."/>
        </authorList>
    </citation>
    <scope>NUCLEOTIDE SEQUENCE</scope>
    <source>
        <strain evidence="14">MSK.23.18</strain>
        <strain evidence="13">MSK.23.4</strain>
    </source>
</reference>
<dbReference type="PANTHER" id="PTHR20836:SF7">
    <property type="entry name" value="4-HYDROXY-TETRAHYDRODIPICOLINATE REDUCTASE"/>
    <property type="match status" value="1"/>
</dbReference>
<comment type="caution">
    <text evidence="16">The sequence shown here is derived from an EMBL/GenBank/DDBJ whole genome shotgun (WGS) entry which is preliminary data.</text>
</comment>
<comment type="caution">
    <text evidence="9">Lacks conserved residue(s) required for the propagation of feature annotation.</text>
</comment>
<keyword evidence="6 9" id="KW-0560">Oxidoreductase</keyword>
<dbReference type="FunFam" id="3.30.360.10:FF:000009">
    <property type="entry name" value="4-hydroxy-tetrahydrodipicolinate reductase"/>
    <property type="match status" value="1"/>
</dbReference>
<dbReference type="Proteomes" id="UP001149331">
    <property type="component" value="Unassembled WGS sequence"/>
</dbReference>
<dbReference type="SUPFAM" id="SSF55347">
    <property type="entry name" value="Glyceraldehyde-3-phosphate dehydrogenase-like, C-terminal domain"/>
    <property type="match status" value="1"/>
</dbReference>
<evidence type="ECO:0000256" key="7">
    <source>
        <dbReference type="ARBA" id="ARBA00023027"/>
    </source>
</evidence>
<evidence type="ECO:0000313" key="26">
    <source>
        <dbReference type="Proteomes" id="UP000283834"/>
    </source>
</evidence>
<feature type="domain" description="Dihydrodipicolinate reductase N-terminal" evidence="11">
    <location>
        <begin position="2"/>
        <end position="112"/>
    </location>
</feature>
<evidence type="ECO:0000313" key="13">
    <source>
        <dbReference type="EMBL" id="MCB5493588.1"/>
    </source>
</evidence>
<feature type="binding site" evidence="9">
    <location>
        <position position="34"/>
    </location>
    <ligand>
        <name>NAD(+)</name>
        <dbReference type="ChEBI" id="CHEBI:57540"/>
    </ligand>
</feature>
<dbReference type="Proteomes" id="UP000283992">
    <property type="component" value="Unassembled WGS sequence"/>
</dbReference>
<dbReference type="Proteomes" id="UP000283834">
    <property type="component" value="Unassembled WGS sequence"/>
</dbReference>
<dbReference type="CDD" id="cd02274">
    <property type="entry name" value="DHDPR_N"/>
    <property type="match status" value="1"/>
</dbReference>
<reference evidence="17" key="3">
    <citation type="submission" date="2020-02" db="EMBL/GenBank/DDBJ databases">
        <authorList>
            <person name="Littmann E."/>
            <person name="Sorbara M."/>
        </authorList>
    </citation>
    <scope>NUCLEOTIDE SEQUENCE</scope>
    <source>
        <strain evidence="19">MSK.11.9</strain>
        <strain evidence="18">MSK.15.32</strain>
        <strain evidence="17">MSK.22.53</strain>
    </source>
</reference>
<dbReference type="InterPro" id="IPR022663">
    <property type="entry name" value="DapB_C"/>
</dbReference>
<evidence type="ECO:0000313" key="25">
    <source>
        <dbReference type="Proteomes" id="UP000260808"/>
    </source>
</evidence>
<dbReference type="RefSeq" id="WP_004844560.1">
    <property type="nucleotide sequence ID" value="NZ_AP031446.1"/>
</dbReference>
<evidence type="ECO:0000256" key="2">
    <source>
        <dbReference type="ARBA" id="ARBA00022490"/>
    </source>
</evidence>
<dbReference type="HAMAP" id="MF_00102">
    <property type="entry name" value="DapB"/>
    <property type="match status" value="1"/>
</dbReference>
<keyword evidence="3 9" id="KW-0028">Amino-acid biosynthesis</keyword>
<evidence type="ECO:0000313" key="28">
    <source>
        <dbReference type="Proteomes" id="UP000285697"/>
    </source>
</evidence>
<dbReference type="GO" id="GO:0019877">
    <property type="term" value="P:diaminopimelate biosynthetic process"/>
    <property type="evidence" value="ECO:0007669"/>
    <property type="project" value="UniProtKB-UniRule"/>
</dbReference>
<dbReference type="GO" id="GO:0051287">
    <property type="term" value="F:NAD binding"/>
    <property type="evidence" value="ECO:0007669"/>
    <property type="project" value="UniProtKB-UniRule"/>
</dbReference>
<dbReference type="EMBL" id="QSSX01000001">
    <property type="protein sequence ID" value="RGM26410.1"/>
    <property type="molecule type" value="Genomic_DNA"/>
</dbReference>
<evidence type="ECO:0000256" key="3">
    <source>
        <dbReference type="ARBA" id="ARBA00022605"/>
    </source>
</evidence>
<evidence type="ECO:0000313" key="18">
    <source>
        <dbReference type="EMBL" id="NSI57966.1"/>
    </source>
</evidence>
<feature type="active site" description="Proton donor/acceptor" evidence="9">
    <location>
        <position position="143"/>
    </location>
</feature>
<reference evidence="16" key="6">
    <citation type="submission" date="2022-12" db="EMBL/GenBank/DDBJ databases">
        <title>Genome of R. gnavus strain RSHDN_120.</title>
        <authorList>
            <person name="Abdugheni R."/>
        </authorList>
    </citation>
    <scope>NUCLEOTIDE SEQUENCE</scope>
    <source>
        <strain evidence="16">RSHDN_120</strain>
    </source>
</reference>
<evidence type="ECO:0000313" key="29">
    <source>
        <dbReference type="Proteomes" id="UP000286137"/>
    </source>
</evidence>
<evidence type="ECO:0000313" key="24">
    <source>
        <dbReference type="EMBL" id="RHJ14686.1"/>
    </source>
</evidence>
<keyword evidence="7 9" id="KW-0520">NAD</keyword>
<dbReference type="EMBL" id="QRWQ01000002">
    <property type="protein sequence ID" value="RGT41164.1"/>
    <property type="molecule type" value="Genomic_DNA"/>
</dbReference>
<name>A0A2N5NRW4_MEDGN</name>
<dbReference type="PANTHER" id="PTHR20836">
    <property type="entry name" value="DIHYDRODIPICOLINATE REDUCTASE"/>
    <property type="match status" value="1"/>
</dbReference>
<gene>
    <name evidence="9 16" type="primary">dapB</name>
    <name evidence="24" type="ORF">DW142_04325</name>
    <name evidence="23" type="ORF">DW270_07800</name>
    <name evidence="22" type="ORF">DWX36_02435</name>
    <name evidence="21" type="ORF">DWY88_01180</name>
    <name evidence="20" type="ORF">DXC31_00715</name>
    <name evidence="17" type="ORF">G4958_00460</name>
    <name evidence="19" type="ORF">G4981_00150</name>
    <name evidence="18" type="ORF">G4993_06070</name>
    <name evidence="14" type="ORF">LIQ08_01340</name>
    <name evidence="13" type="ORF">LIQ10_07510</name>
    <name evidence="16" type="ORF">O4N78_00415</name>
    <name evidence="15" type="ORF">OZZ17_06270</name>
</gene>
<evidence type="ECO:0000313" key="27">
    <source>
        <dbReference type="Proteomes" id="UP000283992"/>
    </source>
</evidence>
<dbReference type="Proteomes" id="UP000286137">
    <property type="component" value="Unassembled WGS sequence"/>
</dbReference>
<dbReference type="UniPathway" id="UPA00034">
    <property type="reaction ID" value="UER00018"/>
</dbReference>
<protein>
    <recommendedName>
        <fullName evidence="9 10">4-hydroxy-tetrahydrodipicolinate reductase</fullName>
        <shortName evidence="9">HTPA reductase</shortName>
        <ecNumber evidence="9 10">1.17.1.8</ecNumber>
    </recommendedName>
</protein>
<dbReference type="Pfam" id="PF01113">
    <property type="entry name" value="DapB_N"/>
    <property type="match status" value="1"/>
</dbReference>
<evidence type="ECO:0000256" key="9">
    <source>
        <dbReference type="HAMAP-Rule" id="MF_00102"/>
    </source>
</evidence>
<dbReference type="EMBL" id="QRIA01000008">
    <property type="protein sequence ID" value="RHG19223.1"/>
    <property type="molecule type" value="Genomic_DNA"/>
</dbReference>
<dbReference type="Proteomes" id="UP000285697">
    <property type="component" value="Unassembled WGS sequence"/>
</dbReference>
<evidence type="ECO:0000259" key="12">
    <source>
        <dbReference type="Pfam" id="PF05173"/>
    </source>
</evidence>
<feature type="domain" description="Dihydrodipicolinate reductase C-terminal" evidence="12">
    <location>
        <begin position="115"/>
        <end position="250"/>
    </location>
</feature>
<dbReference type="EMBL" id="QRTJ01000001">
    <property type="protein sequence ID" value="RGQ71459.1"/>
    <property type="molecule type" value="Genomic_DNA"/>
</dbReference>
<evidence type="ECO:0000256" key="10">
    <source>
        <dbReference type="NCBIfam" id="TIGR00036"/>
    </source>
</evidence>
<evidence type="ECO:0000313" key="20">
    <source>
        <dbReference type="EMBL" id="RGM26410.1"/>
    </source>
</evidence>
<comment type="similarity">
    <text evidence="1 9">Belongs to the DapB family.</text>
</comment>
<reference evidence="15" key="5">
    <citation type="submission" date="2022-11" db="EMBL/GenBank/DDBJ databases">
        <title>Temperate bacteriophages infecting mucin-degrading bacterium Ruminococcus gnavus from the human gut.</title>
        <authorList>
            <person name="Buttimer C."/>
        </authorList>
    </citation>
    <scope>NUCLEOTIDE SEQUENCE</scope>
    <source>
        <strain evidence="15">CCUG 49994</strain>
    </source>
</reference>
<keyword evidence="2 9" id="KW-0963">Cytoplasm</keyword>
<dbReference type="EMBL" id="JAJBNC010000010">
    <property type="protein sequence ID" value="MCB5493588.1"/>
    <property type="molecule type" value="Genomic_DNA"/>
</dbReference>
<dbReference type="AlphaFoldDB" id="A0A2N5NRW4"/>
<evidence type="ECO:0000313" key="23">
    <source>
        <dbReference type="EMBL" id="RHG19223.1"/>
    </source>
</evidence>
<feature type="binding site" evidence="9">
    <location>
        <begin position="109"/>
        <end position="112"/>
    </location>
    <ligand>
        <name>NAD(+)</name>
        <dbReference type="ChEBI" id="CHEBI:57540"/>
    </ligand>
</feature>
<dbReference type="EMBL" id="JAAIRM010000001">
    <property type="protein sequence ID" value="NSI17849.1"/>
    <property type="molecule type" value="Genomic_DNA"/>
</dbReference>
<comment type="subunit">
    <text evidence="9">Homotetramer.</text>
</comment>
<evidence type="ECO:0000313" key="14">
    <source>
        <dbReference type="EMBL" id="MCB5617813.1"/>
    </source>
</evidence>
<feature type="active site" description="Proton donor" evidence="9">
    <location>
        <position position="147"/>
    </location>
</feature>
<dbReference type="GO" id="GO:0005829">
    <property type="term" value="C:cytosol"/>
    <property type="evidence" value="ECO:0007669"/>
    <property type="project" value="TreeGrafter"/>
</dbReference>
<dbReference type="InterPro" id="IPR036291">
    <property type="entry name" value="NAD(P)-bd_dom_sf"/>
</dbReference>
<comment type="pathway">
    <text evidence="9">Amino-acid biosynthesis; L-lysine biosynthesis via DAP pathway; (S)-tetrahydrodipicolinate from L-aspartate: step 4/4.</text>
</comment>
<keyword evidence="8 9" id="KW-0457">Lysine biosynthesis</keyword>
<keyword evidence="5 9" id="KW-0220">Diaminopimelate biosynthesis</keyword>
<comment type="catalytic activity">
    <reaction evidence="9">
        <text>(S)-2,3,4,5-tetrahydrodipicolinate + NADP(+) + H2O = (2S,4S)-4-hydroxy-2,3,4,5-tetrahydrodipicolinate + NADPH + H(+)</text>
        <dbReference type="Rhea" id="RHEA:35331"/>
        <dbReference type="ChEBI" id="CHEBI:15377"/>
        <dbReference type="ChEBI" id="CHEBI:15378"/>
        <dbReference type="ChEBI" id="CHEBI:16845"/>
        <dbReference type="ChEBI" id="CHEBI:57783"/>
        <dbReference type="ChEBI" id="CHEBI:58349"/>
        <dbReference type="ChEBI" id="CHEBI:67139"/>
        <dbReference type="EC" id="1.17.1.8"/>
    </reaction>
</comment>